<protein>
    <submittedName>
        <fullName evidence="2">Uncharacterized protein</fullName>
    </submittedName>
</protein>
<evidence type="ECO:0000313" key="2">
    <source>
        <dbReference type="EMBL" id="KAG7288412.1"/>
    </source>
</evidence>
<comment type="caution">
    <text evidence="2">The sequence shown here is derived from an EMBL/GenBank/DDBJ whole genome shotgun (WGS) entry which is preliminary data.</text>
</comment>
<feature type="region of interest" description="Disordered" evidence="1">
    <location>
        <begin position="315"/>
        <end position="341"/>
    </location>
</feature>
<evidence type="ECO:0000313" key="3">
    <source>
        <dbReference type="Proteomes" id="UP001197093"/>
    </source>
</evidence>
<dbReference type="EMBL" id="JAHCVI010000002">
    <property type="protein sequence ID" value="KAG7288412.1"/>
    <property type="molecule type" value="Genomic_DNA"/>
</dbReference>
<feature type="compositionally biased region" description="Basic and acidic residues" evidence="1">
    <location>
        <begin position="322"/>
        <end position="336"/>
    </location>
</feature>
<sequence length="796" mass="89246">MARISGIRLPRFNITAAIDASWTLLGPGNAALLPELEELYWEGVRGELENIIWTLKIWQKPEFSDVTVADEGDDFVHGFDTFIDQVAEEPRAFALRYGAQKDRQEAQDRYRHVEHNYLSALEEVFKDRQADYVSSKLRSGVRDALEGFLDIEKLIEHRGKLGSEKRIAIPQLAAPEVDELGIPSFKPMRCARAPCHSVIQGSMFVSTATDLPAVVCEDCYRSTYYGNASFIKAYKHCVLKTITPEMSGQICRCPGVAHLDRFGTPIALFPISGGRREGHTNECSLLELDNIVALAKYRGLVQSVVGTENPSKAASLSSKFAAMEERNRSREQEQRPAAEPTADTDIPLFFSKFTTKRPFGNVHMALRVGPLLIENGVAHRGREVWQQSALPSNVPKRYKAAMKQVVGIPFTGTLAPDAEVEIIDELLAASRVSFDEPDQQILLTDLLKPVLEKLKILIGSRVKIYLQSIAARLLDRTTKLAWSATSNNCQDFCDALIDRQLFEPLINGPQQPAPDDKPLYIMSFVCPPQPGYLQRRIASKYDVPSGLTEEYLLGLHYGRHYEDDIIDTLSGYWHDWGAFGGPLYEYQHLFPWDCTEAYNRYPARCGSDCNLAKHVWAFPFDAWSIISLHLTRDRHMYPPAAADTRVTPQQSWLRDRLTVLTANAILTRTAAAMASTPGFAAATAWLHQPNSALRKTCPGLERVKLGGIHRAQPFSHYFMWGTCRHYFVADWALLAGRHRWRRTSGCVRSVRSCSTCPRYGEGRGGVARAAGQPVRDWLRRLWGPAGGSRGHRDGAE</sequence>
<evidence type="ECO:0000256" key="1">
    <source>
        <dbReference type="SAM" id="MobiDB-lite"/>
    </source>
</evidence>
<proteinExistence type="predicted"/>
<keyword evidence="3" id="KW-1185">Reference proteome</keyword>
<gene>
    <name evidence="2" type="ORF">NEMBOFW57_004762</name>
</gene>
<reference evidence="2" key="1">
    <citation type="submission" date="2023-02" db="EMBL/GenBank/DDBJ databases">
        <authorList>
            <person name="Palmer J.M."/>
        </authorList>
    </citation>
    <scope>NUCLEOTIDE SEQUENCE</scope>
    <source>
        <strain evidence="2">FW57</strain>
    </source>
</reference>
<organism evidence="2 3">
    <name type="scientific">Staphylotrichum longicolle</name>
    <dbReference type="NCBI Taxonomy" id="669026"/>
    <lineage>
        <taxon>Eukaryota</taxon>
        <taxon>Fungi</taxon>
        <taxon>Dikarya</taxon>
        <taxon>Ascomycota</taxon>
        <taxon>Pezizomycotina</taxon>
        <taxon>Sordariomycetes</taxon>
        <taxon>Sordariomycetidae</taxon>
        <taxon>Sordariales</taxon>
        <taxon>Chaetomiaceae</taxon>
        <taxon>Staphylotrichum</taxon>
    </lineage>
</organism>
<accession>A0AAD4EZ52</accession>
<name>A0AAD4EZ52_9PEZI</name>
<dbReference type="AlphaFoldDB" id="A0AAD4EZ52"/>
<dbReference type="Proteomes" id="UP001197093">
    <property type="component" value="Unassembled WGS sequence"/>
</dbReference>